<organism evidence="2 3">
    <name type="scientific">Pseudonocardia yuanmonensis</name>
    <dbReference type="NCBI Taxonomy" id="1095914"/>
    <lineage>
        <taxon>Bacteria</taxon>
        <taxon>Bacillati</taxon>
        <taxon>Actinomycetota</taxon>
        <taxon>Actinomycetes</taxon>
        <taxon>Pseudonocardiales</taxon>
        <taxon>Pseudonocardiaceae</taxon>
        <taxon>Pseudonocardia</taxon>
    </lineage>
</organism>
<dbReference type="Proteomes" id="UP001500325">
    <property type="component" value="Unassembled WGS sequence"/>
</dbReference>
<proteinExistence type="predicted"/>
<name>A0ABP8X3W3_9PSEU</name>
<evidence type="ECO:0000256" key="1">
    <source>
        <dbReference type="SAM" id="MobiDB-lite"/>
    </source>
</evidence>
<dbReference type="RefSeq" id="WP_345382596.1">
    <property type="nucleotide sequence ID" value="NZ_BAABIC010000015.1"/>
</dbReference>
<keyword evidence="3" id="KW-1185">Reference proteome</keyword>
<evidence type="ECO:0000313" key="2">
    <source>
        <dbReference type="EMBL" id="GAA4700346.1"/>
    </source>
</evidence>
<gene>
    <name evidence="2" type="ORF">GCM10023215_43850</name>
</gene>
<evidence type="ECO:0000313" key="3">
    <source>
        <dbReference type="Proteomes" id="UP001500325"/>
    </source>
</evidence>
<sequence length="47" mass="4641">MSATDTRTATPAVPAGQGSPARTEPARPGTPTAALALQRRLVAGLVG</sequence>
<feature type="region of interest" description="Disordered" evidence="1">
    <location>
        <begin position="1"/>
        <end position="31"/>
    </location>
</feature>
<protein>
    <submittedName>
        <fullName evidence="2">Uncharacterized protein</fullName>
    </submittedName>
</protein>
<dbReference type="EMBL" id="BAABIC010000015">
    <property type="protein sequence ID" value="GAA4700346.1"/>
    <property type="molecule type" value="Genomic_DNA"/>
</dbReference>
<comment type="caution">
    <text evidence="2">The sequence shown here is derived from an EMBL/GenBank/DDBJ whole genome shotgun (WGS) entry which is preliminary data.</text>
</comment>
<reference evidence="3" key="1">
    <citation type="journal article" date="2019" name="Int. J. Syst. Evol. Microbiol.">
        <title>The Global Catalogue of Microorganisms (GCM) 10K type strain sequencing project: providing services to taxonomists for standard genome sequencing and annotation.</title>
        <authorList>
            <consortium name="The Broad Institute Genomics Platform"/>
            <consortium name="The Broad Institute Genome Sequencing Center for Infectious Disease"/>
            <person name="Wu L."/>
            <person name="Ma J."/>
        </authorList>
    </citation>
    <scope>NUCLEOTIDE SEQUENCE [LARGE SCALE GENOMIC DNA]</scope>
    <source>
        <strain evidence="3">JCM 18055</strain>
    </source>
</reference>
<accession>A0ABP8X3W3</accession>